<proteinExistence type="predicted"/>
<name>A0ABR4GPL0_9EURO</name>
<sequence>MRSNQKRTELVLDFRLSNKYKTGPLRHTRGESNESGGLSKGQAYSILEVRQRTASDGNGRYFIPFRVCSSSNVSMGEGSTLRPKPRVLARSPESVRIVSGKRRELGGKKGKDEGEALKMPTRRRKRSKGKGDDDDEKQEKRRNGGGFRNRKRTRKGG</sequence>
<dbReference type="Proteomes" id="UP001610563">
    <property type="component" value="Unassembled WGS sequence"/>
</dbReference>
<feature type="compositionally biased region" description="Basic residues" evidence="1">
    <location>
        <begin position="148"/>
        <end position="157"/>
    </location>
</feature>
<accession>A0ABR4GPL0</accession>
<dbReference type="EMBL" id="JBFTWV010000002">
    <property type="protein sequence ID" value="KAL2801007.1"/>
    <property type="molecule type" value="Genomic_DNA"/>
</dbReference>
<feature type="compositionally biased region" description="Basic and acidic residues" evidence="1">
    <location>
        <begin position="101"/>
        <end position="116"/>
    </location>
</feature>
<evidence type="ECO:0000313" key="3">
    <source>
        <dbReference type="Proteomes" id="UP001610563"/>
    </source>
</evidence>
<protein>
    <submittedName>
        <fullName evidence="2">Uncharacterized protein</fullName>
    </submittedName>
</protein>
<keyword evidence="3" id="KW-1185">Reference proteome</keyword>
<feature type="region of interest" description="Disordered" evidence="1">
    <location>
        <begin position="72"/>
        <end position="157"/>
    </location>
</feature>
<evidence type="ECO:0000256" key="1">
    <source>
        <dbReference type="SAM" id="MobiDB-lite"/>
    </source>
</evidence>
<organism evidence="2 3">
    <name type="scientific">Aspergillus keveii</name>
    <dbReference type="NCBI Taxonomy" id="714993"/>
    <lineage>
        <taxon>Eukaryota</taxon>
        <taxon>Fungi</taxon>
        <taxon>Dikarya</taxon>
        <taxon>Ascomycota</taxon>
        <taxon>Pezizomycotina</taxon>
        <taxon>Eurotiomycetes</taxon>
        <taxon>Eurotiomycetidae</taxon>
        <taxon>Eurotiales</taxon>
        <taxon>Aspergillaceae</taxon>
        <taxon>Aspergillus</taxon>
        <taxon>Aspergillus subgen. Nidulantes</taxon>
    </lineage>
</organism>
<reference evidence="2 3" key="1">
    <citation type="submission" date="2024-07" db="EMBL/GenBank/DDBJ databases">
        <title>Section-level genome sequencing and comparative genomics of Aspergillus sections Usti and Cavernicolus.</title>
        <authorList>
            <consortium name="Lawrence Berkeley National Laboratory"/>
            <person name="Nybo J.L."/>
            <person name="Vesth T.C."/>
            <person name="Theobald S."/>
            <person name="Frisvad J.C."/>
            <person name="Larsen T.O."/>
            <person name="Kjaerboelling I."/>
            <person name="Rothschild-Mancinelli K."/>
            <person name="Lyhne E.K."/>
            <person name="Kogle M.E."/>
            <person name="Barry K."/>
            <person name="Clum A."/>
            <person name="Na H."/>
            <person name="Ledsgaard L."/>
            <person name="Lin J."/>
            <person name="Lipzen A."/>
            <person name="Kuo A."/>
            <person name="Riley R."/>
            <person name="Mondo S."/>
            <person name="Labutti K."/>
            <person name="Haridas S."/>
            <person name="Pangalinan J."/>
            <person name="Salamov A.A."/>
            <person name="Simmons B.A."/>
            <person name="Magnuson J.K."/>
            <person name="Chen J."/>
            <person name="Drula E."/>
            <person name="Henrissat B."/>
            <person name="Wiebenga A."/>
            <person name="Lubbers R.J."/>
            <person name="Gomes A.C."/>
            <person name="Makela M.R."/>
            <person name="Stajich J."/>
            <person name="Grigoriev I.V."/>
            <person name="Mortensen U.H."/>
            <person name="De Vries R.P."/>
            <person name="Baker S.E."/>
            <person name="Andersen M.R."/>
        </authorList>
    </citation>
    <scope>NUCLEOTIDE SEQUENCE [LARGE SCALE GENOMIC DNA]</scope>
    <source>
        <strain evidence="2 3">CBS 209.92</strain>
    </source>
</reference>
<evidence type="ECO:0000313" key="2">
    <source>
        <dbReference type="EMBL" id="KAL2801007.1"/>
    </source>
</evidence>
<comment type="caution">
    <text evidence="2">The sequence shown here is derived from an EMBL/GenBank/DDBJ whole genome shotgun (WGS) entry which is preliminary data.</text>
</comment>
<gene>
    <name evidence="2" type="ORF">BJX66DRAFT_106628</name>
</gene>